<dbReference type="Proteomes" id="UP000479241">
    <property type="component" value="Unassembled WGS sequence"/>
</dbReference>
<sequence length="109" mass="10951">MTGDDATTLLAAADRLRTLAARTTGGDWRIGGLLASRPEVIAHAPDGGTEHVAEARTRSAAWITALSPAVAEPLATWLTAAATAGGPDPAAVALARVLLGRLPEGPPAP</sequence>
<evidence type="ECO:0000313" key="1">
    <source>
        <dbReference type="EMBL" id="NEK85586.1"/>
    </source>
</evidence>
<reference evidence="1 2" key="1">
    <citation type="submission" date="2019-12" db="EMBL/GenBank/DDBJ databases">
        <title>the WGS of Blastococcus saxobsidens 67B17.</title>
        <authorList>
            <person name="Jiang Z."/>
        </authorList>
    </citation>
    <scope>NUCLEOTIDE SEQUENCE [LARGE SCALE GENOMIC DNA]</scope>
    <source>
        <strain evidence="1 2">67B17</strain>
    </source>
</reference>
<comment type="caution">
    <text evidence="1">The sequence shown here is derived from an EMBL/GenBank/DDBJ whole genome shotgun (WGS) entry which is preliminary data.</text>
</comment>
<protein>
    <submittedName>
        <fullName evidence="1">Uncharacterized protein</fullName>
    </submittedName>
</protein>
<accession>A0A6L9W0E9</accession>
<name>A0A6L9W0E9_9ACTN</name>
<proteinExistence type="predicted"/>
<evidence type="ECO:0000313" key="2">
    <source>
        <dbReference type="Proteomes" id="UP000479241"/>
    </source>
</evidence>
<dbReference type="EMBL" id="JAAGWG010000009">
    <property type="protein sequence ID" value="NEK85586.1"/>
    <property type="molecule type" value="Genomic_DNA"/>
</dbReference>
<dbReference type="AlphaFoldDB" id="A0A6L9W0E9"/>
<dbReference type="RefSeq" id="WP_163203767.1">
    <property type="nucleotide sequence ID" value="NZ_JAAGWG010000009.1"/>
</dbReference>
<gene>
    <name evidence="1" type="ORF">GCU60_07405</name>
</gene>
<organism evidence="1 2">
    <name type="scientific">Blastococcus saxobsidens</name>
    <dbReference type="NCBI Taxonomy" id="138336"/>
    <lineage>
        <taxon>Bacteria</taxon>
        <taxon>Bacillati</taxon>
        <taxon>Actinomycetota</taxon>
        <taxon>Actinomycetes</taxon>
        <taxon>Geodermatophilales</taxon>
        <taxon>Geodermatophilaceae</taxon>
        <taxon>Blastococcus</taxon>
    </lineage>
</organism>